<gene>
    <name evidence="2" type="ORF">QE152_g331</name>
</gene>
<name>A0AAW1NK69_POPJA</name>
<dbReference type="GO" id="GO:0003824">
    <property type="term" value="F:catalytic activity"/>
    <property type="evidence" value="ECO:0007669"/>
    <property type="project" value="InterPro"/>
</dbReference>
<protein>
    <recommendedName>
        <fullName evidence="4">Endonuclease/exonuclease/phosphatase domain-containing protein</fullName>
    </recommendedName>
</protein>
<dbReference type="AlphaFoldDB" id="A0AAW1NK69"/>
<keyword evidence="3" id="KW-1185">Reference proteome</keyword>
<proteinExistence type="predicted"/>
<dbReference type="InterPro" id="IPR036691">
    <property type="entry name" value="Endo/exonu/phosph_ase_sf"/>
</dbReference>
<dbReference type="PANTHER" id="PTHR33395">
    <property type="entry name" value="TRANSCRIPTASE, PUTATIVE-RELATED-RELATED"/>
    <property type="match status" value="1"/>
</dbReference>
<dbReference type="Gene3D" id="3.60.10.10">
    <property type="entry name" value="Endonuclease/exonuclease/phosphatase"/>
    <property type="match status" value="2"/>
</dbReference>
<dbReference type="PANTHER" id="PTHR33395:SF22">
    <property type="entry name" value="REVERSE TRANSCRIPTASE DOMAIN-CONTAINING PROTEIN"/>
    <property type="match status" value="1"/>
</dbReference>
<comment type="caution">
    <text evidence="2">The sequence shown here is derived from an EMBL/GenBank/DDBJ whole genome shotgun (WGS) entry which is preliminary data.</text>
</comment>
<evidence type="ECO:0000313" key="3">
    <source>
        <dbReference type="Proteomes" id="UP001458880"/>
    </source>
</evidence>
<evidence type="ECO:0000313" key="2">
    <source>
        <dbReference type="EMBL" id="KAK9758999.1"/>
    </source>
</evidence>
<organism evidence="2 3">
    <name type="scientific">Popillia japonica</name>
    <name type="common">Japanese beetle</name>
    <dbReference type="NCBI Taxonomy" id="7064"/>
    <lineage>
        <taxon>Eukaryota</taxon>
        <taxon>Metazoa</taxon>
        <taxon>Ecdysozoa</taxon>
        <taxon>Arthropoda</taxon>
        <taxon>Hexapoda</taxon>
        <taxon>Insecta</taxon>
        <taxon>Pterygota</taxon>
        <taxon>Neoptera</taxon>
        <taxon>Endopterygota</taxon>
        <taxon>Coleoptera</taxon>
        <taxon>Polyphaga</taxon>
        <taxon>Scarabaeiformia</taxon>
        <taxon>Scarabaeidae</taxon>
        <taxon>Rutelinae</taxon>
        <taxon>Popillia</taxon>
    </lineage>
</organism>
<feature type="coiled-coil region" evidence="1">
    <location>
        <begin position="47"/>
        <end position="81"/>
    </location>
</feature>
<sequence>MLESTIEKSLGIQIKTKAVKKLGPKTYLIELTSIEDKIKIMKNKSKLKEYTEEKVYINDDMTKEEREIQEKIRRKAKEERMKGKTVKIGFQNKEVVLRVLRSKNKKSLAPVSISADLTVKQREYLKKLRTELREINEQGHNKTISLTVFYQNVRGLRTKLQDVYLESHNLNYDVIILTETWLLDSIPSSELFCPSYSVYRRDRDSSTSLKQRGGGVLIAVRSDYPSSLIKLPSNFCEEIYVSLLIENKEYVFGGVYLPPDSGLDVYHHHVSSVDVYRRDRDSSTSLKQRGGGVLIAVRSDYPSSLIKLPSNFCEEIYVSLLIENKEYVFGGVYLPPDSGLDVYHHHVSSVDYLLTRCPNSAFCIAGDYNMPGISWQNGDAGLLPVSSGAAPWESEVCDSLTFLGLLQLNNILNHNSVVLDLD</sequence>
<keyword evidence="1" id="KW-0175">Coiled coil</keyword>
<accession>A0AAW1NK69</accession>
<evidence type="ECO:0008006" key="4">
    <source>
        <dbReference type="Google" id="ProtNLM"/>
    </source>
</evidence>
<dbReference type="Proteomes" id="UP001458880">
    <property type="component" value="Unassembled WGS sequence"/>
</dbReference>
<evidence type="ECO:0000256" key="1">
    <source>
        <dbReference type="SAM" id="Coils"/>
    </source>
</evidence>
<dbReference type="EMBL" id="JASPKY010000002">
    <property type="protein sequence ID" value="KAK9758999.1"/>
    <property type="molecule type" value="Genomic_DNA"/>
</dbReference>
<reference evidence="2 3" key="1">
    <citation type="journal article" date="2024" name="BMC Genomics">
        <title>De novo assembly and annotation of Popillia japonica's genome with initial clues to its potential as an invasive pest.</title>
        <authorList>
            <person name="Cucini C."/>
            <person name="Boschi S."/>
            <person name="Funari R."/>
            <person name="Cardaioli E."/>
            <person name="Iannotti N."/>
            <person name="Marturano G."/>
            <person name="Paoli F."/>
            <person name="Bruttini M."/>
            <person name="Carapelli A."/>
            <person name="Frati F."/>
            <person name="Nardi F."/>
        </authorList>
    </citation>
    <scope>NUCLEOTIDE SEQUENCE [LARGE SCALE GENOMIC DNA]</scope>
    <source>
        <strain evidence="2">DMR45628</strain>
    </source>
</reference>
<dbReference type="SUPFAM" id="SSF56219">
    <property type="entry name" value="DNase I-like"/>
    <property type="match status" value="2"/>
</dbReference>